<dbReference type="EnsemblPlants" id="Solyc04g054860.1.1">
    <property type="protein sequence ID" value="Solyc04g054860.1.1.1"/>
    <property type="gene ID" value="Solyc04g054860.1"/>
</dbReference>
<evidence type="ECO:0000313" key="2">
    <source>
        <dbReference type="Proteomes" id="UP000004994"/>
    </source>
</evidence>
<organism evidence="1">
    <name type="scientific">Solanum lycopersicum</name>
    <name type="common">Tomato</name>
    <name type="synonym">Lycopersicon esculentum</name>
    <dbReference type="NCBI Taxonomy" id="4081"/>
    <lineage>
        <taxon>Eukaryota</taxon>
        <taxon>Viridiplantae</taxon>
        <taxon>Streptophyta</taxon>
        <taxon>Embryophyta</taxon>
        <taxon>Tracheophyta</taxon>
        <taxon>Spermatophyta</taxon>
        <taxon>Magnoliopsida</taxon>
        <taxon>eudicotyledons</taxon>
        <taxon>Gunneridae</taxon>
        <taxon>Pentapetalae</taxon>
        <taxon>asterids</taxon>
        <taxon>lamiids</taxon>
        <taxon>Solanales</taxon>
        <taxon>Solanaceae</taxon>
        <taxon>Solanoideae</taxon>
        <taxon>Solaneae</taxon>
        <taxon>Solanum</taxon>
        <taxon>Solanum subgen. Lycopersicon</taxon>
    </lineage>
</organism>
<accession>A0A3Q7G2E3</accession>
<dbReference type="AlphaFoldDB" id="A0A3Q7G2E3"/>
<name>A0A3Q7G2E3_SOLLC</name>
<sequence>MSILRLVPVDSACSCADSCQAQLVSSFQEASNSQHSMGDHKNELITYPALECIGETDIEDYCASGIPTITFDIQAFMENLLSYIDENDFSTKDIGLSKALVIATQKVFCLN</sequence>
<reference evidence="1" key="2">
    <citation type="submission" date="2019-01" db="UniProtKB">
        <authorList>
            <consortium name="EnsemblPlants"/>
        </authorList>
    </citation>
    <scope>IDENTIFICATION</scope>
    <source>
        <strain evidence="1">cv. Heinz 1706</strain>
    </source>
</reference>
<dbReference type="Proteomes" id="UP000004994">
    <property type="component" value="Chromosome 4"/>
</dbReference>
<reference evidence="1" key="1">
    <citation type="journal article" date="2012" name="Nature">
        <title>The tomato genome sequence provides insights into fleshy fruit evolution.</title>
        <authorList>
            <consortium name="Tomato Genome Consortium"/>
        </authorList>
    </citation>
    <scope>NUCLEOTIDE SEQUENCE [LARGE SCALE GENOMIC DNA]</scope>
    <source>
        <strain evidence="1">cv. Heinz 1706</strain>
    </source>
</reference>
<protein>
    <submittedName>
        <fullName evidence="1">Uncharacterized protein</fullName>
    </submittedName>
</protein>
<dbReference type="PaxDb" id="4081-Solyc04g054860.1.1"/>
<proteinExistence type="predicted"/>
<evidence type="ECO:0000313" key="1">
    <source>
        <dbReference type="EnsemblPlants" id="Solyc04g054860.1.1.1"/>
    </source>
</evidence>
<dbReference type="InParanoid" id="A0A3Q7G2E3"/>
<dbReference type="Gramene" id="Solyc04g054860.1.1">
    <property type="protein sequence ID" value="Solyc04g054860.1.1.1"/>
    <property type="gene ID" value="Solyc04g054860.1"/>
</dbReference>
<keyword evidence="2" id="KW-1185">Reference proteome</keyword>